<evidence type="ECO:0000313" key="1">
    <source>
        <dbReference type="EMBL" id="EDL99662.1"/>
    </source>
</evidence>
<reference evidence="2" key="1">
    <citation type="submission" date="2005-09" db="EMBL/GenBank/DDBJ databases">
        <authorList>
            <person name="Mural R.J."/>
            <person name="Li P.W."/>
            <person name="Adams M.D."/>
            <person name="Amanatides P.G."/>
            <person name="Baden-Tillson H."/>
            <person name="Barnstead M."/>
            <person name="Chin S.H."/>
            <person name="Dew I."/>
            <person name="Evans C.A."/>
            <person name="Ferriera S."/>
            <person name="Flanigan M."/>
            <person name="Fosler C."/>
            <person name="Glodek A."/>
            <person name="Gu Z."/>
            <person name="Holt R.A."/>
            <person name="Jennings D."/>
            <person name="Kraft C.L."/>
            <person name="Lu F."/>
            <person name="Nguyen T."/>
            <person name="Nusskern D.R."/>
            <person name="Pfannkoch C.M."/>
            <person name="Sitter C."/>
            <person name="Sutton G.G."/>
            <person name="Venter J.C."/>
            <person name="Wang Z."/>
            <person name="Woodage T."/>
            <person name="Zheng X.H."/>
            <person name="Zhong F."/>
        </authorList>
    </citation>
    <scope>NUCLEOTIDE SEQUENCE [LARGE SCALE GENOMIC DNA]</scope>
    <source>
        <strain>BN</strain>
        <strain evidence="2">Sprague-Dawley</strain>
    </source>
</reference>
<dbReference type="Proteomes" id="UP000234681">
    <property type="component" value="Chromosome 20"/>
</dbReference>
<protein>
    <submittedName>
        <fullName evidence="1">RCG58511</fullName>
    </submittedName>
</protein>
<gene>
    <name evidence="1" type="ORF">rCG_58511</name>
</gene>
<name>A6K6U3_RAT</name>
<dbReference type="EMBL" id="CH474025">
    <property type="protein sequence ID" value="EDL99662.1"/>
    <property type="molecule type" value="Genomic_DNA"/>
</dbReference>
<sequence>MSGCRSPHLLPSSTSAT</sequence>
<organism evidence="1 2">
    <name type="scientific">Rattus norvegicus</name>
    <name type="common">Rat</name>
    <dbReference type="NCBI Taxonomy" id="10116"/>
    <lineage>
        <taxon>Eukaryota</taxon>
        <taxon>Metazoa</taxon>
        <taxon>Chordata</taxon>
        <taxon>Craniata</taxon>
        <taxon>Vertebrata</taxon>
        <taxon>Euteleostomi</taxon>
        <taxon>Mammalia</taxon>
        <taxon>Eutheria</taxon>
        <taxon>Euarchontoglires</taxon>
        <taxon>Glires</taxon>
        <taxon>Rodentia</taxon>
        <taxon>Myomorpha</taxon>
        <taxon>Muroidea</taxon>
        <taxon>Muridae</taxon>
        <taxon>Murinae</taxon>
        <taxon>Rattus</taxon>
    </lineage>
</organism>
<proteinExistence type="predicted"/>
<evidence type="ECO:0000313" key="2">
    <source>
        <dbReference type="Proteomes" id="UP000234681"/>
    </source>
</evidence>
<dbReference type="AlphaFoldDB" id="A6K6U3"/>
<accession>A6K6U3</accession>